<dbReference type="PANTHER" id="PTHR42648:SF27">
    <property type="entry name" value="RNA-DIRECTED DNA POLYMERASE"/>
    <property type="match status" value="1"/>
</dbReference>
<dbReference type="CDD" id="cd09272">
    <property type="entry name" value="RNase_HI_RT_Ty1"/>
    <property type="match status" value="1"/>
</dbReference>
<evidence type="ECO:0000256" key="2">
    <source>
        <dbReference type="ARBA" id="ARBA00022723"/>
    </source>
</evidence>
<dbReference type="InterPro" id="IPR013103">
    <property type="entry name" value="RVT_2"/>
</dbReference>
<feature type="compositionally biased region" description="Basic residues" evidence="5">
    <location>
        <begin position="1262"/>
        <end position="1275"/>
    </location>
</feature>
<evidence type="ECO:0000256" key="5">
    <source>
        <dbReference type="SAM" id="MobiDB-lite"/>
    </source>
</evidence>
<dbReference type="EMBL" id="BKCJ010001376">
    <property type="protein sequence ID" value="GEU40983.1"/>
    <property type="molecule type" value="Genomic_DNA"/>
</dbReference>
<keyword evidence="3" id="KW-0064">Aspartyl protease</keyword>
<dbReference type="Pfam" id="PF07727">
    <property type="entry name" value="RVT_2"/>
    <property type="match status" value="1"/>
</dbReference>
<feature type="compositionally biased region" description="Basic and acidic residues" evidence="5">
    <location>
        <begin position="1330"/>
        <end position="1356"/>
    </location>
</feature>
<feature type="region of interest" description="Disordered" evidence="5">
    <location>
        <begin position="1209"/>
        <end position="1248"/>
    </location>
</feature>
<gene>
    <name evidence="7" type="ORF">Tci_012961</name>
</gene>
<reference evidence="7" key="1">
    <citation type="journal article" date="2019" name="Sci. Rep.">
        <title>Draft genome of Tanacetum cinerariifolium, the natural source of mosquito coil.</title>
        <authorList>
            <person name="Yamashiro T."/>
            <person name="Shiraishi A."/>
            <person name="Satake H."/>
            <person name="Nakayama K."/>
        </authorList>
    </citation>
    <scope>NUCLEOTIDE SEQUENCE</scope>
</reference>
<feature type="domain" description="Integrase catalytic" evidence="6">
    <location>
        <begin position="358"/>
        <end position="484"/>
    </location>
</feature>
<accession>A0A6L2JVA6</accession>
<dbReference type="InterPro" id="IPR001584">
    <property type="entry name" value="Integrase_cat-core"/>
</dbReference>
<evidence type="ECO:0000313" key="7">
    <source>
        <dbReference type="EMBL" id="GEU40983.1"/>
    </source>
</evidence>
<evidence type="ECO:0000256" key="4">
    <source>
        <dbReference type="ARBA" id="ARBA00022801"/>
    </source>
</evidence>
<keyword evidence="1" id="KW-0645">Protease</keyword>
<dbReference type="PANTHER" id="PTHR42648">
    <property type="entry name" value="TRANSPOSASE, PUTATIVE-RELATED"/>
    <property type="match status" value="1"/>
</dbReference>
<dbReference type="SUPFAM" id="SSF53098">
    <property type="entry name" value="Ribonuclease H-like"/>
    <property type="match status" value="1"/>
</dbReference>
<dbReference type="GO" id="GO:0003676">
    <property type="term" value="F:nucleic acid binding"/>
    <property type="evidence" value="ECO:0007669"/>
    <property type="project" value="InterPro"/>
</dbReference>
<evidence type="ECO:0000256" key="1">
    <source>
        <dbReference type="ARBA" id="ARBA00022670"/>
    </source>
</evidence>
<keyword evidence="2" id="KW-0479">Metal-binding</keyword>
<feature type="compositionally biased region" description="Basic and acidic residues" evidence="5">
    <location>
        <begin position="1145"/>
        <end position="1168"/>
    </location>
</feature>
<dbReference type="SUPFAM" id="SSF56672">
    <property type="entry name" value="DNA/RNA polymerases"/>
    <property type="match status" value="1"/>
</dbReference>
<proteinExistence type="predicted"/>
<dbReference type="Pfam" id="PF22936">
    <property type="entry name" value="Pol_BBD"/>
    <property type="match status" value="1"/>
</dbReference>
<evidence type="ECO:0000256" key="3">
    <source>
        <dbReference type="ARBA" id="ARBA00022750"/>
    </source>
</evidence>
<dbReference type="GO" id="GO:0046872">
    <property type="term" value="F:metal ion binding"/>
    <property type="evidence" value="ECO:0007669"/>
    <property type="project" value="UniProtKB-KW"/>
</dbReference>
<feature type="region of interest" description="Disordered" evidence="5">
    <location>
        <begin position="1262"/>
        <end position="1367"/>
    </location>
</feature>
<evidence type="ECO:0000259" key="6">
    <source>
        <dbReference type="PROSITE" id="PS50994"/>
    </source>
</evidence>
<dbReference type="Gene3D" id="3.30.420.10">
    <property type="entry name" value="Ribonuclease H-like superfamily/Ribonuclease H"/>
    <property type="match status" value="1"/>
</dbReference>
<feature type="region of interest" description="Disordered" evidence="5">
    <location>
        <begin position="1132"/>
        <end position="1175"/>
    </location>
</feature>
<feature type="compositionally biased region" description="Basic and acidic residues" evidence="5">
    <location>
        <begin position="1290"/>
        <end position="1305"/>
    </location>
</feature>
<feature type="compositionally biased region" description="Low complexity" evidence="5">
    <location>
        <begin position="1357"/>
        <end position="1367"/>
    </location>
</feature>
<sequence length="1501" mass="170728">MVLGITPVAIIDHQLPFEYTITSRSTDVMVMAQPVQNIDHSAFRSMFEREQLFGNNFSDWFRQLKLVLRVEKKMFVIEQPLSATLATDSAANFKNSSPYDMIKELKSMFEKQAEVERPTRTSWLCATIDLTISLILNGPTKDFAGFVRNYNMHNMGKTIGELHAMLIEYEKGLPKNAETPQVMMIKGGKIQKFKKKSLKAKGKGKANGKENDKQAGHWKWNCLVYIAELLKKKKQVGFASSSGIFIIELFAFPNKSWVYDTGCGTHICITKHEFREARKLKHGALYLYMGNDVRAQVESIGSFDLVLPNGLVICLDNCHYAPCITRGVVSVQRLVENGFVQCFTDFGISVSKNNVFYFNAIPSNGIYEIDMHDLVPNEGILRSIDDESFDQCVSCLSGKMARKSFPHRPERATGLLGIIHTDVFKNEVENQLGQKIKALRSDRGGEYISQEFKDYLKACGIVQQLTPPYTPQHNGVSKRRNRTLLDMADKTPYESWYGKILNLSYLKDTQKKQWVTIFTSHLNKIVVTRYAEFFEKNLITQEVSGRAVDLEEIQDEDTSPSEITSEIPMEVEGFKPPQEKVIPIRRSERTHRAPNRLCLNVEVDEHSLGDLNETASYKAAMLDLESNKWIHAMNAKIHSMTDNMVWFLVGLFLGCKTVGRVDYEETFSPVADIRAIRILISIVAFYDYEIWQMDVKTAFLNGYLDEYIYMVKPEGSVDPNYPRKVCRLQRSIYGLKQASRSWNKRFDEEIKRFGFTQILDEPCVYQKYSRSNVTFLILYVDDIIIMRNHIPSLQSVKDYLGKCFAMKDLGKTTFILEIKIYRDMSKRLIGLGQNAYMDKILKRYKIDNSKRGHIPMQERLDLKKTEGASTPKEVKLDWKSSKQSTTAMSATEAEYIAASEAAMEAVWIRKFILGLGIVQTINEPIRMFYDNSAALHFANDPRDQRGARHYHRRYHYARESIALGEIRFLKVHTDDNLADPFTKALSNTKLTQHARSMGLRLASSFIIMNPQETQQVAAHDEKWVPSAERVKINSTNIKLETTVPQKEETFQVQFWYTIKKVQDTDSYEFLLANKKCTVNAEVFRIILDICQRVEGVDFTDVLDDDTAFTFLIDLGYKESYQMFIKYSTNQIPPKKSRGKGSKGKKTVDESHEIVDVSEQSKHGPEPAKKKTFSKRRVKKKVTLSADDNIISDDPDVALELAKIVTESIPKSAKKKSGGRSSKSVVIQDTLSNPKSKPATSKTKLKCAPLLLHKKKKLQTLCKLLRKVKKTSRRHPSTGGSNKGTGDEQDSEHSDDNNSDVKKDDKDGDADDEGDDHVKMKDAEVEESDKGEDKVTDATKEEAEKTLEAKDDTKKTELPPSSSSLSVSSSFGDQFLKLSFDSSLVSTVKDSADTYVSSLLDIPSQRETPQIQVAKLEKDVSELKTVDHSSEALALLQSQVPMVVDSYLDTKVGDVFQKEMQKHTAYLIHKYSLQHLPELTKKPTPTTYKTHPQLLTIYDFFI</sequence>
<dbReference type="PROSITE" id="PS50994">
    <property type="entry name" value="INTEGRASE"/>
    <property type="match status" value="1"/>
</dbReference>
<comment type="caution">
    <text evidence="7">The sequence shown here is derived from an EMBL/GenBank/DDBJ whole genome shotgun (WGS) entry which is preliminary data.</text>
</comment>
<keyword evidence="4" id="KW-0378">Hydrolase</keyword>
<dbReference type="InterPro" id="IPR043502">
    <property type="entry name" value="DNA/RNA_pol_sf"/>
</dbReference>
<name>A0A6L2JVA6_TANCI</name>
<dbReference type="GO" id="GO:0015074">
    <property type="term" value="P:DNA integration"/>
    <property type="evidence" value="ECO:0007669"/>
    <property type="project" value="InterPro"/>
</dbReference>
<dbReference type="InterPro" id="IPR036397">
    <property type="entry name" value="RNaseH_sf"/>
</dbReference>
<dbReference type="InterPro" id="IPR039537">
    <property type="entry name" value="Retrotran_Ty1/copia-like"/>
</dbReference>
<dbReference type="GO" id="GO:0004190">
    <property type="term" value="F:aspartic-type endopeptidase activity"/>
    <property type="evidence" value="ECO:0007669"/>
    <property type="project" value="UniProtKB-KW"/>
</dbReference>
<feature type="compositionally biased region" description="Basic residues" evidence="5">
    <location>
        <begin position="1134"/>
        <end position="1144"/>
    </location>
</feature>
<dbReference type="InterPro" id="IPR012337">
    <property type="entry name" value="RNaseH-like_sf"/>
</dbReference>
<organism evidence="7">
    <name type="scientific">Tanacetum cinerariifolium</name>
    <name type="common">Dalmatian daisy</name>
    <name type="synonym">Chrysanthemum cinerariifolium</name>
    <dbReference type="NCBI Taxonomy" id="118510"/>
    <lineage>
        <taxon>Eukaryota</taxon>
        <taxon>Viridiplantae</taxon>
        <taxon>Streptophyta</taxon>
        <taxon>Embryophyta</taxon>
        <taxon>Tracheophyta</taxon>
        <taxon>Spermatophyta</taxon>
        <taxon>Magnoliopsida</taxon>
        <taxon>eudicotyledons</taxon>
        <taxon>Gunneridae</taxon>
        <taxon>Pentapetalae</taxon>
        <taxon>asterids</taxon>
        <taxon>campanulids</taxon>
        <taxon>Asterales</taxon>
        <taxon>Asteraceae</taxon>
        <taxon>Asteroideae</taxon>
        <taxon>Anthemideae</taxon>
        <taxon>Anthemidinae</taxon>
        <taxon>Tanacetum</taxon>
    </lineage>
</organism>
<dbReference type="GO" id="GO:0006508">
    <property type="term" value="P:proteolysis"/>
    <property type="evidence" value="ECO:0007669"/>
    <property type="project" value="UniProtKB-KW"/>
</dbReference>
<feature type="compositionally biased region" description="Polar residues" evidence="5">
    <location>
        <begin position="1224"/>
        <end position="1241"/>
    </location>
</feature>
<protein>
    <recommendedName>
        <fullName evidence="6">Integrase catalytic domain-containing protein</fullName>
    </recommendedName>
</protein>
<dbReference type="InterPro" id="IPR054722">
    <property type="entry name" value="PolX-like_BBD"/>
</dbReference>